<accession>A0A9D3MHC5</accession>
<evidence type="ECO:0000313" key="3">
    <source>
        <dbReference type="Proteomes" id="UP001044222"/>
    </source>
</evidence>
<keyword evidence="3" id="KW-1185">Reference proteome</keyword>
<dbReference type="PANTHER" id="PTHR46319">
    <property type="entry name" value="ZINC FINGER FYVE DOMAIN-CONTAINING PROTEIN"/>
    <property type="match status" value="1"/>
</dbReference>
<dbReference type="Proteomes" id="UP001044222">
    <property type="component" value="Chromosome 6"/>
</dbReference>
<dbReference type="GO" id="GO:0016197">
    <property type="term" value="P:endosomal transport"/>
    <property type="evidence" value="ECO:0007669"/>
    <property type="project" value="TreeGrafter"/>
</dbReference>
<comment type="caution">
    <text evidence="2">The sequence shown here is derived from an EMBL/GenBank/DDBJ whole genome shotgun (WGS) entry which is preliminary data.</text>
</comment>
<dbReference type="EMBL" id="JAFIRN010000006">
    <property type="protein sequence ID" value="KAG5847593.1"/>
    <property type="molecule type" value="Genomic_DNA"/>
</dbReference>
<evidence type="ECO:0000313" key="2">
    <source>
        <dbReference type="EMBL" id="KAG5847593.1"/>
    </source>
</evidence>
<dbReference type="GO" id="GO:0031901">
    <property type="term" value="C:early endosome membrane"/>
    <property type="evidence" value="ECO:0007669"/>
    <property type="project" value="TreeGrafter"/>
</dbReference>
<gene>
    <name evidence="2" type="ORF">ANANG_G00127830</name>
</gene>
<name>A0A9D3MHC5_ANGAN</name>
<sequence>MENYFQAEAFNLDKVLDEFEQNQDETDTPTLSDAKWTQILAPPTHLLSLNPALMHPDLSPHEPPLNFKPFPEGPGGTGKERDPVPEQPAAGLRSPLSPQPNIGKLVCGSGRSSPPALTGRS</sequence>
<organism evidence="2 3">
    <name type="scientific">Anguilla anguilla</name>
    <name type="common">European freshwater eel</name>
    <name type="synonym">Muraena anguilla</name>
    <dbReference type="NCBI Taxonomy" id="7936"/>
    <lineage>
        <taxon>Eukaryota</taxon>
        <taxon>Metazoa</taxon>
        <taxon>Chordata</taxon>
        <taxon>Craniata</taxon>
        <taxon>Vertebrata</taxon>
        <taxon>Euteleostomi</taxon>
        <taxon>Actinopterygii</taxon>
        <taxon>Neopterygii</taxon>
        <taxon>Teleostei</taxon>
        <taxon>Anguilliformes</taxon>
        <taxon>Anguillidae</taxon>
        <taxon>Anguilla</taxon>
    </lineage>
</organism>
<reference evidence="2" key="1">
    <citation type="submission" date="2021-01" db="EMBL/GenBank/DDBJ databases">
        <title>A chromosome-scale assembly of European eel, Anguilla anguilla.</title>
        <authorList>
            <person name="Henkel C."/>
            <person name="Jong-Raadsen S.A."/>
            <person name="Dufour S."/>
            <person name="Weltzien F.-A."/>
            <person name="Palstra A.P."/>
            <person name="Pelster B."/>
            <person name="Spaink H.P."/>
            <person name="Van Den Thillart G.E."/>
            <person name="Jansen H."/>
            <person name="Zahm M."/>
            <person name="Klopp C."/>
            <person name="Cedric C."/>
            <person name="Louis A."/>
            <person name="Berthelot C."/>
            <person name="Parey E."/>
            <person name="Roest Crollius H."/>
            <person name="Montfort J."/>
            <person name="Robinson-Rechavi M."/>
            <person name="Bucao C."/>
            <person name="Bouchez O."/>
            <person name="Gislard M."/>
            <person name="Lluch J."/>
            <person name="Milhes M."/>
            <person name="Lampietro C."/>
            <person name="Lopez Roques C."/>
            <person name="Donnadieu C."/>
            <person name="Braasch I."/>
            <person name="Desvignes T."/>
            <person name="Postlethwait J."/>
            <person name="Bobe J."/>
            <person name="Guiguen Y."/>
            <person name="Dirks R."/>
        </authorList>
    </citation>
    <scope>NUCLEOTIDE SEQUENCE</scope>
    <source>
        <strain evidence="2">Tag_6206</strain>
        <tissue evidence="2">Liver</tissue>
    </source>
</reference>
<proteinExistence type="predicted"/>
<dbReference type="AlphaFoldDB" id="A0A9D3MHC5"/>
<evidence type="ECO:0000256" key="1">
    <source>
        <dbReference type="SAM" id="MobiDB-lite"/>
    </source>
</evidence>
<dbReference type="PANTHER" id="PTHR46319:SF2">
    <property type="entry name" value="ZINC FINGER FYVE DOMAIN-CONTAINING PROTEIN 9"/>
    <property type="match status" value="1"/>
</dbReference>
<feature type="region of interest" description="Disordered" evidence="1">
    <location>
        <begin position="49"/>
        <end position="121"/>
    </location>
</feature>
<protein>
    <submittedName>
        <fullName evidence="2">Uncharacterized protein</fullName>
    </submittedName>
</protein>